<dbReference type="GO" id="GO:0000271">
    <property type="term" value="P:polysaccharide biosynthetic process"/>
    <property type="evidence" value="ECO:0007669"/>
    <property type="project" value="UniProtKB-KW"/>
</dbReference>
<feature type="domain" description="Bacterial sugar transferase" evidence="4">
    <location>
        <begin position="5"/>
        <end position="178"/>
    </location>
</feature>
<keyword evidence="5" id="KW-0808">Transferase</keyword>
<sequence length="200" mass="21922">MSSIRLLDVGISAVGLLVAVPVMAAVAGVIALTDGRPILFRQRRVTRDGRLFTLVKFRTMTNMHDADGHLLPDAARTTPVGRALRAVRLDELPQLWHILTGDMALIGPRPLLPETIVAAGKTGQARCAVRPGLTGWAQVNGNTLLSDADKMALDLWYIDHRSLSLDINILWRTVLVALTGERTDPTSIRRAYESGARWRS</sequence>
<keyword evidence="3" id="KW-0472">Membrane</keyword>
<dbReference type="Proteomes" id="UP000037029">
    <property type="component" value="Chromosome"/>
</dbReference>
<evidence type="ECO:0000313" key="5">
    <source>
        <dbReference type="EMBL" id="ATP20551.1"/>
    </source>
</evidence>
<feature type="transmembrane region" description="Helical" evidence="3">
    <location>
        <begin position="12"/>
        <end position="33"/>
    </location>
</feature>
<keyword evidence="2" id="KW-0270">Exopolysaccharide synthesis</keyword>
<dbReference type="AlphaFoldDB" id="A0A0J9D1S5"/>
<reference evidence="6" key="2">
    <citation type="submission" date="2022-09" db="EMBL/GenBank/DDBJ databases">
        <title>Intensive care unit water sources are persistently colonized with multi-drug resistant bacteria and are the site of extensive horizontal gene transfer of antibiotic resistance genes.</title>
        <authorList>
            <person name="Diorio-Toth L."/>
        </authorList>
    </citation>
    <scope>NUCLEOTIDE SEQUENCE</scope>
    <source>
        <strain evidence="6">GD03659</strain>
    </source>
</reference>
<keyword evidence="3" id="KW-0812">Transmembrane</keyword>
<dbReference type="EMBL" id="CP020925">
    <property type="protein sequence ID" value="ATP20551.1"/>
    <property type="molecule type" value="Genomic_DNA"/>
</dbReference>
<evidence type="ECO:0000313" key="6">
    <source>
        <dbReference type="EMBL" id="MDH2132110.1"/>
    </source>
</evidence>
<organism evidence="5 7">
    <name type="scientific">Sphingobium yanoikuyae</name>
    <name type="common">Sphingomonas yanoikuyae</name>
    <dbReference type="NCBI Taxonomy" id="13690"/>
    <lineage>
        <taxon>Bacteria</taxon>
        <taxon>Pseudomonadati</taxon>
        <taxon>Pseudomonadota</taxon>
        <taxon>Alphaproteobacteria</taxon>
        <taxon>Sphingomonadales</taxon>
        <taxon>Sphingomonadaceae</taxon>
        <taxon>Sphingobium</taxon>
    </lineage>
</organism>
<name>A0A0J9D1S5_SPHYA</name>
<evidence type="ECO:0000259" key="4">
    <source>
        <dbReference type="Pfam" id="PF02397"/>
    </source>
</evidence>
<comment type="similarity">
    <text evidence="1">Belongs to the bacterial sugar transferase family.</text>
</comment>
<dbReference type="InterPro" id="IPR003362">
    <property type="entry name" value="Bact_transf"/>
</dbReference>
<dbReference type="PANTHER" id="PTHR30576">
    <property type="entry name" value="COLANIC BIOSYNTHESIS UDP-GLUCOSE LIPID CARRIER TRANSFERASE"/>
    <property type="match status" value="1"/>
</dbReference>
<dbReference type="Pfam" id="PF02397">
    <property type="entry name" value="Bac_transf"/>
    <property type="match status" value="1"/>
</dbReference>
<protein>
    <submittedName>
        <fullName evidence="6">Sugar transferase</fullName>
    </submittedName>
    <submittedName>
        <fullName evidence="5">UDP-galactose phosphate transferase</fullName>
    </submittedName>
</protein>
<dbReference type="GO" id="GO:0016780">
    <property type="term" value="F:phosphotransferase activity, for other substituted phosphate groups"/>
    <property type="evidence" value="ECO:0007669"/>
    <property type="project" value="TreeGrafter"/>
</dbReference>
<evidence type="ECO:0000313" key="7">
    <source>
        <dbReference type="Proteomes" id="UP000037029"/>
    </source>
</evidence>
<dbReference type="Proteomes" id="UP001162318">
    <property type="component" value="Unassembled WGS sequence"/>
</dbReference>
<dbReference type="EMBL" id="JAOCKX010000017">
    <property type="protein sequence ID" value="MDH2132110.1"/>
    <property type="molecule type" value="Genomic_DNA"/>
</dbReference>
<accession>A0A0J9D1S5</accession>
<proteinExistence type="inferred from homology"/>
<keyword evidence="3" id="KW-1133">Transmembrane helix</keyword>
<reference evidence="5 7" key="1">
    <citation type="submission" date="2017-04" db="EMBL/GenBank/DDBJ databases">
        <title>Characterization, genome and methylation analysis of a phthalic acid esters degrading strain Sphingobium yanoikuyae SHJ.</title>
        <authorList>
            <person name="Feng L."/>
        </authorList>
    </citation>
    <scope>NUCLEOTIDE SEQUENCE [LARGE SCALE GENOMIC DNA]</scope>
    <source>
        <strain evidence="5 7">SHJ</strain>
    </source>
</reference>
<gene>
    <name evidence="5" type="ORF">BV87_20670</name>
    <name evidence="6" type="ORF">N5J77_13330</name>
</gene>
<dbReference type="RefSeq" id="WP_048937501.1">
    <property type="nucleotide sequence ID" value="NZ_CP020925.1"/>
</dbReference>
<evidence type="ECO:0000256" key="3">
    <source>
        <dbReference type="SAM" id="Phobius"/>
    </source>
</evidence>
<dbReference type="PANTHER" id="PTHR30576:SF8">
    <property type="entry name" value="UNDECAPRENYL-PHOSPHATE GALACTOSE PHOSPHOTRANSFERASE"/>
    <property type="match status" value="1"/>
</dbReference>
<evidence type="ECO:0000256" key="2">
    <source>
        <dbReference type="ARBA" id="ARBA00023169"/>
    </source>
</evidence>
<evidence type="ECO:0000256" key="1">
    <source>
        <dbReference type="ARBA" id="ARBA00006464"/>
    </source>
</evidence>